<reference evidence="3 4" key="1">
    <citation type="submission" date="2016-12" db="EMBL/GenBank/DDBJ databases">
        <title>Amycolatopsis keratiniphila subsp. keratiniphila genome sequencing and assembly.</title>
        <authorList>
            <person name="Mayilraj S."/>
            <person name="Kaur N."/>
        </authorList>
    </citation>
    <scope>NUCLEOTIDE SEQUENCE [LARGE SCALE GENOMIC DNA]</scope>
    <source>
        <strain evidence="3 4">DSM 44409</strain>
    </source>
</reference>
<evidence type="ECO:0000313" key="4">
    <source>
        <dbReference type="Proteomes" id="UP000076660"/>
    </source>
</evidence>
<proteinExistence type="predicted"/>
<dbReference type="Pfam" id="PF06724">
    <property type="entry name" value="DUF1206"/>
    <property type="match status" value="3"/>
</dbReference>
<sequence>MDRMSTTKARQVRHNKAVQVFGRIGMGCYGLVYLLIGYLAVRVAVGGGGQEADGRGAIAEVGSTPVGGVLLWVLAAGLVAYGLWQGLLAAVGYTWIDKQRTRTVKRVTSGVRCLVGISLGVYAAKVALGAGEQGSGDQKQQEFTAWLLGLPAGPFLVTVVAVVVFGVAVGSVVKGIRRTFVQDIDLAKLPSGTRRWVDRLGRIGYVARGFVFGVVAVLVGYAALTHDPSRSGGLDAALRTLAAQPFGTVLLLVVAVGVAAFGVYCVGAARAQRG</sequence>
<evidence type="ECO:0000256" key="1">
    <source>
        <dbReference type="SAM" id="Phobius"/>
    </source>
</evidence>
<protein>
    <recommendedName>
        <fullName evidence="2">DUF1206 domain-containing protein</fullName>
    </recommendedName>
</protein>
<feature type="transmembrane region" description="Helical" evidence="1">
    <location>
        <begin position="69"/>
        <end position="95"/>
    </location>
</feature>
<feature type="transmembrane region" description="Helical" evidence="1">
    <location>
        <begin position="244"/>
        <end position="266"/>
    </location>
</feature>
<evidence type="ECO:0000259" key="2">
    <source>
        <dbReference type="Pfam" id="PF06724"/>
    </source>
</evidence>
<keyword evidence="1" id="KW-0472">Membrane</keyword>
<feature type="transmembrane region" description="Helical" evidence="1">
    <location>
        <begin position="205"/>
        <end position="224"/>
    </location>
</feature>
<evidence type="ECO:0000313" key="3">
    <source>
        <dbReference type="EMBL" id="ONF72324.1"/>
    </source>
</evidence>
<comment type="caution">
    <text evidence="3">The sequence shown here is derived from an EMBL/GenBank/DDBJ whole genome shotgun (WGS) entry which is preliminary data.</text>
</comment>
<organism evidence="3 4">
    <name type="scientific">Amycolatopsis keratiniphila subsp. keratiniphila</name>
    <dbReference type="NCBI Taxonomy" id="227715"/>
    <lineage>
        <taxon>Bacteria</taxon>
        <taxon>Bacillati</taxon>
        <taxon>Actinomycetota</taxon>
        <taxon>Actinomycetes</taxon>
        <taxon>Pseudonocardiales</taxon>
        <taxon>Pseudonocardiaceae</taxon>
        <taxon>Amycolatopsis</taxon>
        <taxon>Amycolatopsis japonica group</taxon>
    </lineage>
</organism>
<dbReference type="EMBL" id="LQMT02000010">
    <property type="protein sequence ID" value="ONF72324.1"/>
    <property type="molecule type" value="Genomic_DNA"/>
</dbReference>
<accession>A0A1W2LYK7</accession>
<keyword evidence="1" id="KW-0812">Transmembrane</keyword>
<feature type="domain" description="DUF1206" evidence="2">
    <location>
        <begin position="111"/>
        <end position="178"/>
    </location>
</feature>
<feature type="transmembrane region" description="Helical" evidence="1">
    <location>
        <begin position="148"/>
        <end position="173"/>
    </location>
</feature>
<dbReference type="Proteomes" id="UP000076660">
    <property type="component" value="Unassembled WGS sequence"/>
</dbReference>
<dbReference type="InterPro" id="IPR009597">
    <property type="entry name" value="DUF1206"/>
</dbReference>
<feature type="transmembrane region" description="Helical" evidence="1">
    <location>
        <begin position="20"/>
        <end position="41"/>
    </location>
</feature>
<gene>
    <name evidence="3" type="ORF">AVR91_0208850</name>
</gene>
<feature type="transmembrane region" description="Helical" evidence="1">
    <location>
        <begin position="107"/>
        <end position="128"/>
    </location>
</feature>
<name>A0A1W2LYK7_9PSEU</name>
<keyword evidence="1" id="KW-1133">Transmembrane helix</keyword>
<feature type="domain" description="DUF1206" evidence="2">
    <location>
        <begin position="24"/>
        <end position="90"/>
    </location>
</feature>
<dbReference type="AlphaFoldDB" id="A0A1W2LYK7"/>
<feature type="domain" description="DUF1206" evidence="2">
    <location>
        <begin position="203"/>
        <end position="270"/>
    </location>
</feature>